<organism evidence="2 3">
    <name type="scientific">Thauera chlorobenzoica</name>
    <dbReference type="NCBI Taxonomy" id="96773"/>
    <lineage>
        <taxon>Bacteria</taxon>
        <taxon>Pseudomonadati</taxon>
        <taxon>Pseudomonadota</taxon>
        <taxon>Betaproteobacteria</taxon>
        <taxon>Rhodocyclales</taxon>
        <taxon>Zoogloeaceae</taxon>
        <taxon>Thauera</taxon>
    </lineage>
</organism>
<dbReference type="KEGG" id="tcl:Tchl_2811"/>
<feature type="compositionally biased region" description="Low complexity" evidence="1">
    <location>
        <begin position="773"/>
        <end position="783"/>
    </location>
</feature>
<proteinExistence type="predicted"/>
<accession>A0A1H5Z704</accession>
<dbReference type="STRING" id="96773.Tchl_2811"/>
<keyword evidence="3" id="KW-1185">Reference proteome</keyword>
<dbReference type="EMBL" id="CP018839">
    <property type="protein sequence ID" value="APR05634.1"/>
    <property type="molecule type" value="Genomic_DNA"/>
</dbReference>
<sequence length="1318" mass="138860">MPIQEQNIVFVESQVMDDVPEGGGAATGRVIEDGAMNNVFEDISDLDRAYGRFNLRKLFLAVRTLSTDLYGGAKTVVTALPADEALGYTLFSSNDPFDTRAQAADKVESYLYKGPTWPGYLYENHITGMRAINLIQRVGSALPPIGKTLCIVQNEGLSTEKEQYVRVTSVDVVEQTFSDAALSNNLEFQRWVVTLGLSDALRHNFAGHSPRYYDTHYSYSAAARIRNTTVADAARYYGAQPLSAIASVGDRVVRAASMYTKLVPSARTESALANQMLGERDIMVPTAAAPITTTVADAHLSFAANGRLTLATGVLPGSLAGPQSTTDDGAGTVLRSGVAVGSIVYATGDIQFNAAPGYSVGSSADVSWLPAVALGTAANTLFRQVTAENRRFNWVETLLPTPAPGALSVSYMANGNWYVLTDDGTGLLVGADSALGAGQLSYVTGVASVTLGALPDAGSLILFSWANRAALAIRDTSAVTPITWSGVIGDPLDEHAIAPGSLTLTWQAGGLTQTLTDDGAHLLAGDGYGAVSYTRREYWFRPAVLPDPGTTPVVTYDRATLVTETFTPTQDGNGFVTLQLAQTPIVPRSLNIEWETIRTSTATEKATQTLGNVAYYASSAAYSSSTSLSANDAWKRPTYKNGRVREQGTTTSSQLSTQDIESIKQNEATRSFAESESSTSVGNVAVQKRCTDDGAGALYGPQAGFVDYATGQVYFIPTDVVRAASFGIVSTGTVSQSLETEGGSSTNSASAGSNTTIYLNYLGEDARAGASAQSASSSTAIRGSSGGESTADTGSWGSEVFTDTWGNGALIRVQYVVTSTVPTSESVTLPAQSLNIDIAPYTGDPVIAGSLAFRLGGGLFVARGSRIVMNPDRLGSGLEVGTLDLAAGRVTLDYWPAGGSGAVQVLACLTQYGIEPAIGAAFRTPVAPIAPESLNLTATTLDGETISATADADGKITASWVYGAVNYEFGTVQLAFGQYGPDPEHDPQSPDPAPTVWIARPVDPSSIRYNAVAYTYLPLDAGILGIDPVRLPADGRVPIYRAGDVVMIMHAATTAPATVANGGTVDCGRTRIAWIRVIDATGATVRDGFTLDRATGLVTFIDVSGMTMPVTVRHTVGDLRQITDAQISGQLTLARALTHDYPAGESLVASCLIHGDRRARVSAVWDQATWDGTWTDALKGSEATATLDTIAHPIEVTNEGAETERWILRWTTTTNVELIGQRRGLVYSGPFTADIAPINPRTRIWDAVTETWTGGVPYLTIPVAANGGGWSAGNVVRINTVGALADIWIARSIQQSDEPIGDGADGVEIYALGNIDRP</sequence>
<feature type="region of interest" description="Disordered" evidence="1">
    <location>
        <begin position="639"/>
        <end position="658"/>
    </location>
</feature>
<evidence type="ECO:0000313" key="2">
    <source>
        <dbReference type="EMBL" id="APR05634.1"/>
    </source>
</evidence>
<feature type="region of interest" description="Disordered" evidence="1">
    <location>
        <begin position="773"/>
        <end position="796"/>
    </location>
</feature>
<dbReference type="Proteomes" id="UP000185739">
    <property type="component" value="Chromosome"/>
</dbReference>
<reference evidence="2 3" key="1">
    <citation type="submission" date="2016-12" db="EMBL/GenBank/DDBJ databases">
        <title>Complete genome sequence of Thauera chlorobenzoica, a Betaproteobacterium degrading haloaromatics anaerobically to CO2 and halides.</title>
        <authorList>
            <person name="Goris T."/>
            <person name="Mergelsberg M."/>
            <person name="Boll M."/>
        </authorList>
    </citation>
    <scope>NUCLEOTIDE SEQUENCE [LARGE SCALE GENOMIC DNA]</scope>
    <source>
        <strain evidence="2 3">3CB1</strain>
    </source>
</reference>
<dbReference type="RefSeq" id="WP_075148975.1">
    <property type="nucleotide sequence ID" value="NZ_CP018839.1"/>
</dbReference>
<feature type="compositionally biased region" description="Low complexity" evidence="1">
    <location>
        <begin position="647"/>
        <end position="658"/>
    </location>
</feature>
<gene>
    <name evidence="2" type="ORF">Tchl_2811</name>
</gene>
<evidence type="ECO:0000256" key="1">
    <source>
        <dbReference type="SAM" id="MobiDB-lite"/>
    </source>
</evidence>
<evidence type="ECO:0000313" key="3">
    <source>
        <dbReference type="Proteomes" id="UP000185739"/>
    </source>
</evidence>
<protein>
    <submittedName>
        <fullName evidence="2">Uncharacterized protein</fullName>
    </submittedName>
</protein>
<name>A0A1H5Z704_9RHOO</name>